<dbReference type="PRINTS" id="PR00598">
    <property type="entry name" value="HTHMARR"/>
</dbReference>
<gene>
    <name evidence="2" type="ORF">WG926_18845</name>
</gene>
<keyword evidence="3" id="KW-1185">Reference proteome</keyword>
<sequence>MSVPASDTPLRGHLGYWLRLVSNHVSQSFARALATRDIGVADWVILRMLHEGGPAMPSRLAADLGMTRGGLSKLADRLMARGLIVKTGATADKRRQLLALTDAGSRLIPDLTALADANDAAFFGDLPAADRQVMERVLTGIAGRHHLTTVPSD</sequence>
<dbReference type="PROSITE" id="PS50995">
    <property type="entry name" value="HTH_MARR_2"/>
    <property type="match status" value="1"/>
</dbReference>
<dbReference type="InterPro" id="IPR036388">
    <property type="entry name" value="WH-like_DNA-bd_sf"/>
</dbReference>
<comment type="caution">
    <text evidence="2">The sequence shown here is derived from an EMBL/GenBank/DDBJ whole genome shotgun (WGS) entry which is preliminary data.</text>
</comment>
<dbReference type="SMART" id="SM00347">
    <property type="entry name" value="HTH_MARR"/>
    <property type="match status" value="1"/>
</dbReference>
<evidence type="ECO:0000313" key="3">
    <source>
        <dbReference type="Proteomes" id="UP001413721"/>
    </source>
</evidence>
<dbReference type="PANTHER" id="PTHR33164:SF43">
    <property type="entry name" value="HTH-TYPE TRANSCRIPTIONAL REPRESSOR YETL"/>
    <property type="match status" value="1"/>
</dbReference>
<dbReference type="Proteomes" id="UP001413721">
    <property type="component" value="Unassembled WGS sequence"/>
</dbReference>
<dbReference type="InterPro" id="IPR036390">
    <property type="entry name" value="WH_DNA-bd_sf"/>
</dbReference>
<reference evidence="2 3" key="1">
    <citation type="submission" date="2024-03" db="EMBL/GenBank/DDBJ databases">
        <title>High-quality draft genome sequencing of Tistrella sp. BH-R2-4.</title>
        <authorList>
            <person name="Dong C."/>
        </authorList>
    </citation>
    <scope>NUCLEOTIDE SEQUENCE [LARGE SCALE GENOMIC DNA]</scope>
    <source>
        <strain evidence="2 3">BH-R2-4</strain>
    </source>
</reference>
<evidence type="ECO:0000259" key="1">
    <source>
        <dbReference type="PROSITE" id="PS50995"/>
    </source>
</evidence>
<dbReference type="InterPro" id="IPR000835">
    <property type="entry name" value="HTH_MarR-typ"/>
</dbReference>
<dbReference type="RefSeq" id="WP_345938018.1">
    <property type="nucleotide sequence ID" value="NZ_JBBKTW010000007.1"/>
</dbReference>
<dbReference type="Pfam" id="PF12802">
    <property type="entry name" value="MarR_2"/>
    <property type="match status" value="1"/>
</dbReference>
<dbReference type="InterPro" id="IPR039422">
    <property type="entry name" value="MarR/SlyA-like"/>
</dbReference>
<accession>A0ABU9YNI8</accession>
<dbReference type="SUPFAM" id="SSF46785">
    <property type="entry name" value="Winged helix' DNA-binding domain"/>
    <property type="match status" value="1"/>
</dbReference>
<dbReference type="Gene3D" id="1.10.10.10">
    <property type="entry name" value="Winged helix-like DNA-binding domain superfamily/Winged helix DNA-binding domain"/>
    <property type="match status" value="1"/>
</dbReference>
<dbReference type="EMBL" id="JBBKTW010000007">
    <property type="protein sequence ID" value="MEN2990378.1"/>
    <property type="molecule type" value="Genomic_DNA"/>
</dbReference>
<protein>
    <submittedName>
        <fullName evidence="2">MarR family winged helix-turn-helix transcriptional regulator</fullName>
    </submittedName>
</protein>
<dbReference type="PANTHER" id="PTHR33164">
    <property type="entry name" value="TRANSCRIPTIONAL REGULATOR, MARR FAMILY"/>
    <property type="match status" value="1"/>
</dbReference>
<proteinExistence type="predicted"/>
<feature type="domain" description="HTH marR-type" evidence="1">
    <location>
        <begin position="11"/>
        <end position="143"/>
    </location>
</feature>
<evidence type="ECO:0000313" key="2">
    <source>
        <dbReference type="EMBL" id="MEN2990378.1"/>
    </source>
</evidence>
<name>A0ABU9YNI8_9PROT</name>
<organism evidence="2 3">
    <name type="scientific">Tistrella arctica</name>
    <dbReference type="NCBI Taxonomy" id="3133430"/>
    <lineage>
        <taxon>Bacteria</taxon>
        <taxon>Pseudomonadati</taxon>
        <taxon>Pseudomonadota</taxon>
        <taxon>Alphaproteobacteria</taxon>
        <taxon>Geminicoccales</taxon>
        <taxon>Geminicoccaceae</taxon>
        <taxon>Tistrella</taxon>
    </lineage>
</organism>